<evidence type="ECO:0000313" key="3">
    <source>
        <dbReference type="WBParaSite" id="DME_0001074001-mRNA-1"/>
    </source>
</evidence>
<organism evidence="2 3">
    <name type="scientific">Dracunculus medinensis</name>
    <name type="common">Guinea worm</name>
    <dbReference type="NCBI Taxonomy" id="318479"/>
    <lineage>
        <taxon>Eukaryota</taxon>
        <taxon>Metazoa</taxon>
        <taxon>Ecdysozoa</taxon>
        <taxon>Nematoda</taxon>
        <taxon>Chromadorea</taxon>
        <taxon>Rhabditida</taxon>
        <taxon>Spirurina</taxon>
        <taxon>Dracunculoidea</taxon>
        <taxon>Dracunculidae</taxon>
        <taxon>Dracunculus</taxon>
    </lineage>
</organism>
<dbReference type="WBParaSite" id="DME_0001074001-mRNA-1">
    <property type="protein sequence ID" value="DME_0001074001-mRNA-1"/>
    <property type="gene ID" value="DME_0001074001"/>
</dbReference>
<accession>A0A0N4URQ8</accession>
<dbReference type="AlphaFoldDB" id="A0A0N4URQ8"/>
<protein>
    <submittedName>
        <fullName evidence="3">Uncharacterized protein</fullName>
    </submittedName>
</protein>
<sequence>LIISDGIGFQDMHKLVSEIHCKWQFGLAFCEGIPLEKSAIAANQLGPYQTLFGLDRLQKRKASFIRLGRSLNNNLYEREIEETKRKASFIRLGRTSIADDQLPYGKRKASFIRLGRNLRINEEYPLENKRKSSPSFNGQSSSRENDRNIKKRKASFIRFG</sequence>
<feature type="region of interest" description="Disordered" evidence="1">
    <location>
        <begin position="126"/>
        <end position="160"/>
    </location>
</feature>
<proteinExistence type="predicted"/>
<feature type="compositionally biased region" description="Basic residues" evidence="1">
    <location>
        <begin position="149"/>
        <end position="160"/>
    </location>
</feature>
<evidence type="ECO:0000313" key="2">
    <source>
        <dbReference type="Proteomes" id="UP000038040"/>
    </source>
</evidence>
<feature type="compositionally biased region" description="Polar residues" evidence="1">
    <location>
        <begin position="133"/>
        <end position="142"/>
    </location>
</feature>
<reference evidence="3" key="1">
    <citation type="submission" date="2017-02" db="UniProtKB">
        <authorList>
            <consortium name="WormBaseParasite"/>
        </authorList>
    </citation>
    <scope>IDENTIFICATION</scope>
</reference>
<evidence type="ECO:0000256" key="1">
    <source>
        <dbReference type="SAM" id="MobiDB-lite"/>
    </source>
</evidence>
<name>A0A0N4URQ8_DRAME</name>
<dbReference type="Proteomes" id="UP000038040">
    <property type="component" value="Unplaced"/>
</dbReference>